<dbReference type="HOGENOM" id="CLU_024293_0_1_1"/>
<dbReference type="Pfam" id="PF23195">
    <property type="entry name" value="UBQLN1"/>
    <property type="match status" value="1"/>
</dbReference>
<accession>M7P7Q9</accession>
<dbReference type="SMART" id="SM00213">
    <property type="entry name" value="UBQ"/>
    <property type="match status" value="1"/>
</dbReference>
<feature type="region of interest" description="Disordered" evidence="1">
    <location>
        <begin position="232"/>
        <end position="277"/>
    </location>
</feature>
<feature type="domain" description="UBA" evidence="2">
    <location>
        <begin position="324"/>
        <end position="368"/>
    </location>
</feature>
<dbReference type="GO" id="GO:0006511">
    <property type="term" value="P:ubiquitin-dependent protein catabolic process"/>
    <property type="evidence" value="ECO:0007669"/>
    <property type="project" value="TreeGrafter"/>
</dbReference>
<dbReference type="PROSITE" id="PS50053">
    <property type="entry name" value="UBIQUITIN_2"/>
    <property type="match status" value="1"/>
</dbReference>
<feature type="compositionally biased region" description="Polar residues" evidence="1">
    <location>
        <begin position="265"/>
        <end position="277"/>
    </location>
</feature>
<dbReference type="SUPFAM" id="SSF46934">
    <property type="entry name" value="UBA-like"/>
    <property type="match status" value="1"/>
</dbReference>
<dbReference type="RefSeq" id="XP_007873617.1">
    <property type="nucleotide sequence ID" value="XM_007875426.1"/>
</dbReference>
<evidence type="ECO:0000259" key="2">
    <source>
        <dbReference type="PROSITE" id="PS50030"/>
    </source>
</evidence>
<dbReference type="eggNOG" id="KOG0010">
    <property type="taxonomic scope" value="Eukaryota"/>
</dbReference>
<evidence type="ECO:0000313" key="4">
    <source>
        <dbReference type="EMBL" id="EMR09895.1"/>
    </source>
</evidence>
<evidence type="ECO:0000313" key="5">
    <source>
        <dbReference type="Proteomes" id="UP000011958"/>
    </source>
</evidence>
<dbReference type="GO" id="GO:0072665">
    <property type="term" value="P:protein localization to vacuole"/>
    <property type="evidence" value="ECO:0007669"/>
    <property type="project" value="EnsemblFungi"/>
</dbReference>
<dbReference type="VEuPathDB" id="FungiDB:PNEG_01656"/>
<dbReference type="Gene3D" id="3.10.20.90">
    <property type="entry name" value="Phosphatidylinositol 3-kinase Catalytic Subunit, Chain A, domain 1"/>
    <property type="match status" value="1"/>
</dbReference>
<feature type="compositionally biased region" description="Polar residues" evidence="1">
    <location>
        <begin position="232"/>
        <end position="253"/>
    </location>
</feature>
<name>M7P7Q9_PNEMU</name>
<evidence type="ECO:0000259" key="3">
    <source>
        <dbReference type="PROSITE" id="PS50053"/>
    </source>
</evidence>
<dbReference type="GO" id="GO:0005829">
    <property type="term" value="C:cytosol"/>
    <property type="evidence" value="ECO:0007669"/>
    <property type="project" value="TreeGrafter"/>
</dbReference>
<dbReference type="PROSITE" id="PS50030">
    <property type="entry name" value="UBA"/>
    <property type="match status" value="1"/>
</dbReference>
<evidence type="ECO:0000256" key="1">
    <source>
        <dbReference type="SAM" id="MobiDB-lite"/>
    </source>
</evidence>
<organism evidence="4 5">
    <name type="scientific">Pneumocystis murina (strain B123)</name>
    <name type="common">Mouse pneumocystis pneumonia agent</name>
    <name type="synonym">Pneumocystis carinii f. sp. muris</name>
    <dbReference type="NCBI Taxonomy" id="1069680"/>
    <lineage>
        <taxon>Eukaryota</taxon>
        <taxon>Fungi</taxon>
        <taxon>Dikarya</taxon>
        <taxon>Ascomycota</taxon>
        <taxon>Taphrinomycotina</taxon>
        <taxon>Pneumocystomycetes</taxon>
        <taxon>Pneumocystaceae</taxon>
        <taxon>Pneumocystis</taxon>
    </lineage>
</organism>
<dbReference type="GO" id="GO:0036503">
    <property type="term" value="P:ERAD pathway"/>
    <property type="evidence" value="ECO:0007669"/>
    <property type="project" value="EnsemblFungi"/>
</dbReference>
<dbReference type="AlphaFoldDB" id="M7P7Q9"/>
<comment type="caution">
    <text evidence="4">The sequence shown here is derived from an EMBL/GenBank/DDBJ whole genome shotgun (WGS) entry which is preliminary data.</text>
</comment>
<reference evidence="5" key="1">
    <citation type="journal article" date="2016" name="Nat. Commun.">
        <title>Genome analysis of three Pneumocystis species reveals adaptation mechanisms to life exclusively in mammalian hosts.</title>
        <authorList>
            <person name="Ma L."/>
            <person name="Chen Z."/>
            <person name="Huang D.W."/>
            <person name="Kutty G."/>
            <person name="Ishihara M."/>
            <person name="Wang H."/>
            <person name="Abouelleil A."/>
            <person name="Bishop L."/>
            <person name="Davey E."/>
            <person name="Deng R."/>
            <person name="Deng X."/>
            <person name="Fan L."/>
            <person name="Fantoni G."/>
            <person name="Fitzgerald M."/>
            <person name="Gogineni E."/>
            <person name="Goldberg J.M."/>
            <person name="Handley G."/>
            <person name="Hu X."/>
            <person name="Huber C."/>
            <person name="Jiao X."/>
            <person name="Jones K."/>
            <person name="Levin J.Z."/>
            <person name="Liu Y."/>
            <person name="Macdonald P."/>
            <person name="Melnikov A."/>
            <person name="Raley C."/>
            <person name="Sassi M."/>
            <person name="Sherman B.T."/>
            <person name="Song X."/>
            <person name="Sykes S."/>
            <person name="Tran B."/>
            <person name="Walsh L."/>
            <person name="Xia Y."/>
            <person name="Yang J."/>
            <person name="Young S."/>
            <person name="Zeng Q."/>
            <person name="Zheng X."/>
            <person name="Stephens R."/>
            <person name="Nusbaum C."/>
            <person name="Birren B.W."/>
            <person name="Azadi P."/>
            <person name="Lempicki R.A."/>
            <person name="Cuomo C.A."/>
            <person name="Kovacs J.A."/>
        </authorList>
    </citation>
    <scope>NUCLEOTIDE SEQUENCE [LARGE SCALE GENOMIC DNA]</scope>
    <source>
        <strain evidence="5">B123</strain>
    </source>
</reference>
<gene>
    <name evidence="4" type="ORF">PNEG_01656</name>
</gene>
<dbReference type="Proteomes" id="UP000011958">
    <property type="component" value="Unassembled WGS sequence"/>
</dbReference>
<dbReference type="GO" id="GO:0036435">
    <property type="term" value="F:K48-linked polyubiquitin modification-dependent protein binding"/>
    <property type="evidence" value="ECO:0007669"/>
    <property type="project" value="EnsemblFungi"/>
</dbReference>
<dbReference type="STRING" id="1069680.M7P7Q9"/>
<dbReference type="GO" id="GO:0030674">
    <property type="term" value="F:protein-macromolecule adaptor activity"/>
    <property type="evidence" value="ECO:0007669"/>
    <property type="project" value="EnsemblFungi"/>
</dbReference>
<dbReference type="InterPro" id="IPR029071">
    <property type="entry name" value="Ubiquitin-like_domsf"/>
</dbReference>
<dbReference type="InterPro" id="IPR000626">
    <property type="entry name" value="Ubiquitin-like_dom"/>
</dbReference>
<dbReference type="Pfam" id="PF00240">
    <property type="entry name" value="ubiquitin"/>
    <property type="match status" value="1"/>
</dbReference>
<dbReference type="PANTHER" id="PTHR10677:SF3">
    <property type="entry name" value="FI07626P-RELATED"/>
    <property type="match status" value="1"/>
</dbReference>
<feature type="domain" description="Ubiquitin-like" evidence="3">
    <location>
        <begin position="3"/>
        <end position="72"/>
    </location>
</feature>
<dbReference type="CDD" id="cd14324">
    <property type="entry name" value="UBA_Dsk2p_like"/>
    <property type="match status" value="1"/>
</dbReference>
<dbReference type="Gene3D" id="1.10.8.10">
    <property type="entry name" value="DNA helicase RuvA subunit, C-terminal domain"/>
    <property type="match status" value="1"/>
</dbReference>
<dbReference type="CDD" id="cd16106">
    <property type="entry name" value="Ubl_Dsk2p_like"/>
    <property type="match status" value="1"/>
</dbReference>
<dbReference type="InterPro" id="IPR015940">
    <property type="entry name" value="UBA"/>
</dbReference>
<dbReference type="PANTHER" id="PTHR10677">
    <property type="entry name" value="UBIQUILIN"/>
    <property type="match status" value="1"/>
</dbReference>
<dbReference type="OrthoDB" id="267397at2759"/>
<proteinExistence type="predicted"/>
<dbReference type="FunFam" id="3.10.20.90:FF:000205">
    <property type="entry name" value="2'-5'-oligoadenylate synthase-like protein 2"/>
    <property type="match status" value="1"/>
</dbReference>
<dbReference type="GO" id="GO:0030474">
    <property type="term" value="P:spindle pole body duplication"/>
    <property type="evidence" value="ECO:0007669"/>
    <property type="project" value="EnsemblFungi"/>
</dbReference>
<dbReference type="GeneID" id="19895350"/>
<dbReference type="EMBL" id="AFWA02000008">
    <property type="protein sequence ID" value="EMR09895.1"/>
    <property type="molecule type" value="Genomic_DNA"/>
</dbReference>
<dbReference type="InterPro" id="IPR019956">
    <property type="entry name" value="Ubiquitin_dom"/>
</dbReference>
<dbReference type="OMA" id="PGMDMFG"/>
<dbReference type="InterPro" id="IPR009060">
    <property type="entry name" value="UBA-like_sf"/>
</dbReference>
<dbReference type="SUPFAM" id="SSF54236">
    <property type="entry name" value="Ubiquitin-like"/>
    <property type="match status" value="1"/>
</dbReference>
<sequence length="370" mass="40940">MKITINVKASNDKKYAIEVDTDATIEEFKQLISSKTDITPERQRLIYSGRVLKDEEKIETYKISDGHTVHLVRGAGPLQSERDVASSAMPASQQIPRTILAGTGINNPFSALISAHYAGQIHLPPVSTFGPDGGMTSFPPTPEQFSQLMGQQGMQEVIREMFSNSQLMDYIINSNPQLRNVPSGIQEIIRSEEFIRIMSNPETIRQIMEMQRVFGNLGMGVGNLFLTSNEPRTETASTYQQHLPSVDTQNRTDSLGPLLNPAENEPTQQNPDPTALNNSFATMVSLLSNLGAHQQNTDTSVFDPVVFQSFLSGLIPQQPQHLLPPEERFQEQLRQLNELGFTNFDRNIRALGRSGGSVQGAIEAMLDGDV</sequence>
<protein>
    <submittedName>
        <fullName evidence="4">Uncharacterized protein</fullName>
    </submittedName>
</protein>
<dbReference type="InterPro" id="IPR015496">
    <property type="entry name" value="Ubiquilin"/>
</dbReference>
<dbReference type="PRINTS" id="PR00348">
    <property type="entry name" value="UBIQUITIN"/>
</dbReference>
<keyword evidence="5" id="KW-1185">Reference proteome</keyword>